<evidence type="ECO:0000313" key="1">
    <source>
        <dbReference type="EMBL" id="PFH04054.1"/>
    </source>
</evidence>
<dbReference type="AlphaFoldDB" id="A0AB36TJH5"/>
<gene>
    <name evidence="1" type="ORF">M972_112876</name>
</gene>
<dbReference type="EMBL" id="PDBW01000001">
    <property type="protein sequence ID" value="PFH04054.1"/>
    <property type="molecule type" value="Genomic_DNA"/>
</dbReference>
<accession>A0AB36TJH5</accession>
<protein>
    <submittedName>
        <fullName evidence="1">Tetraprenyl-beta-curcumene synthase</fullName>
    </submittedName>
</protein>
<reference evidence="1 2" key="1">
    <citation type="submission" date="2017-09" db="EMBL/GenBank/DDBJ databases">
        <title>Evaluation of Pacific Biosciences Sequencing Technology to Finishing C. thermocellum Genome Sequences.</title>
        <authorList>
            <person name="Brown S."/>
        </authorList>
    </citation>
    <scope>NUCLEOTIDE SEQUENCE [LARGE SCALE GENOMIC DNA]</scope>
    <source>
        <strain evidence="1 2">AD2</strain>
    </source>
</reference>
<dbReference type="GeneID" id="35806211"/>
<organism evidence="1 2">
    <name type="scientific">Acetivibrio thermocellus AD2</name>
    <dbReference type="NCBI Taxonomy" id="1138384"/>
    <lineage>
        <taxon>Bacteria</taxon>
        <taxon>Bacillati</taxon>
        <taxon>Bacillota</taxon>
        <taxon>Clostridia</taxon>
        <taxon>Eubacteriales</taxon>
        <taxon>Oscillospiraceae</taxon>
        <taxon>Acetivibrio</taxon>
    </lineage>
</organism>
<dbReference type="Proteomes" id="UP000223596">
    <property type="component" value="Unassembled WGS sequence"/>
</dbReference>
<proteinExistence type="predicted"/>
<sequence>MITRCCHGPRLVLKCISDIYPKSRSLFREYGIFEDKYDNMEGFSLQMKKLPAREAGIYALYPGVNLDNTLDFIISFQTIDRCINHICSKIKDKDELLIGRLYLSLRDAVDPKRRISVGYINGLDSKYVSTIIKLVERCRNQVVMLPSYNLVITRLKKFIQMYSDFMTCSHLDKELRNKKIEEWVDRYYDKSTGISKTEIITASASPLLVFVLFACAHDPYLTREEVDNIWDAYFPWICGLHALLYNFVNVNDVFGNNNNLAFYYKNLKMYEDKITFFIEKSLESCNKLKYPEFHRTAVKMIIALYLSNPQAYHGMNRLASTNIMKKSGSAARFYYNLCKLLRLSGKF</sequence>
<comment type="caution">
    <text evidence="1">The sequence shown here is derived from an EMBL/GenBank/DDBJ whole genome shotgun (WGS) entry which is preliminary data.</text>
</comment>
<dbReference type="InterPro" id="IPR019712">
    <property type="entry name" value="YtpB-like"/>
</dbReference>
<dbReference type="RefSeq" id="WP_003514203.1">
    <property type="nucleotide sequence ID" value="NZ_CP013828.1"/>
</dbReference>
<dbReference type="Pfam" id="PF10776">
    <property type="entry name" value="DUF2600"/>
    <property type="match status" value="1"/>
</dbReference>
<name>A0AB36TJH5_ACETH</name>
<evidence type="ECO:0000313" key="2">
    <source>
        <dbReference type="Proteomes" id="UP000223596"/>
    </source>
</evidence>